<organism evidence="1 2">
    <name type="scientific">Phlebia brevispora</name>
    <dbReference type="NCBI Taxonomy" id="194682"/>
    <lineage>
        <taxon>Eukaryota</taxon>
        <taxon>Fungi</taxon>
        <taxon>Dikarya</taxon>
        <taxon>Basidiomycota</taxon>
        <taxon>Agaricomycotina</taxon>
        <taxon>Agaricomycetes</taxon>
        <taxon>Polyporales</taxon>
        <taxon>Meruliaceae</taxon>
        <taxon>Phlebia</taxon>
    </lineage>
</organism>
<protein>
    <submittedName>
        <fullName evidence="1">Uncharacterized protein</fullName>
    </submittedName>
</protein>
<accession>A0ACC1RNP4</accession>
<gene>
    <name evidence="1" type="ORF">NM688_g8905</name>
</gene>
<dbReference type="EMBL" id="JANHOG010002554">
    <property type="protein sequence ID" value="KAJ3522221.1"/>
    <property type="molecule type" value="Genomic_DNA"/>
</dbReference>
<keyword evidence="2" id="KW-1185">Reference proteome</keyword>
<evidence type="ECO:0000313" key="2">
    <source>
        <dbReference type="Proteomes" id="UP001148662"/>
    </source>
</evidence>
<evidence type="ECO:0000313" key="1">
    <source>
        <dbReference type="EMBL" id="KAJ3522221.1"/>
    </source>
</evidence>
<comment type="caution">
    <text evidence="1">The sequence shown here is derived from an EMBL/GenBank/DDBJ whole genome shotgun (WGS) entry which is preliminary data.</text>
</comment>
<sequence length="151" mass="16944">MRGGTSNAHYLSTSPSIVVPEQQENSWNFPSYEEQPDDKSTIPNPPAQLPLSIKIPPMAPSTRRSARQHADSNASGSEYHMSNASMDVDDQDVPDDEEEDVKPQPPPPEYTKTSRGRRITKKNYQESDDSGDELNLLIRSQRRRTSTYPTA</sequence>
<proteinExistence type="predicted"/>
<dbReference type="Proteomes" id="UP001148662">
    <property type="component" value="Unassembled WGS sequence"/>
</dbReference>
<name>A0ACC1RNP4_9APHY</name>
<reference evidence="1" key="1">
    <citation type="submission" date="2022-07" db="EMBL/GenBank/DDBJ databases">
        <title>Genome Sequence of Phlebia brevispora.</title>
        <authorList>
            <person name="Buettner E."/>
        </authorList>
    </citation>
    <scope>NUCLEOTIDE SEQUENCE</scope>
    <source>
        <strain evidence="1">MPL23</strain>
    </source>
</reference>